<accession>A0ABT9C861</accession>
<sequence>MQTITQAVMLAAHYHDGQTDKGGNPFVFHPLRLMLKALSEEEQVIAILHDLIEDTSITISELERRGFNSEVTAAVEALSRGEHESYDDFIRRIKKNTLARRVKILDLQDNVEMVRHKDLDAQREKQLRKYSRALDILLS</sequence>
<organism evidence="1 2">
    <name type="scientific">Paenibacillus lacisoli</name>
    <dbReference type="NCBI Taxonomy" id="3064525"/>
    <lineage>
        <taxon>Bacteria</taxon>
        <taxon>Bacillati</taxon>
        <taxon>Bacillota</taxon>
        <taxon>Bacilli</taxon>
        <taxon>Bacillales</taxon>
        <taxon>Paenibacillaceae</taxon>
        <taxon>Paenibacillus</taxon>
    </lineage>
</organism>
<evidence type="ECO:0000313" key="2">
    <source>
        <dbReference type="Proteomes" id="UP001240171"/>
    </source>
</evidence>
<comment type="caution">
    <text evidence="1">The sequence shown here is derived from an EMBL/GenBank/DDBJ whole genome shotgun (WGS) entry which is preliminary data.</text>
</comment>
<reference evidence="1 2" key="1">
    <citation type="submission" date="2023-07" db="EMBL/GenBank/DDBJ databases">
        <title>Paenibacillus sp. JX-17 nov. isolated from soil.</title>
        <authorList>
            <person name="Wan Y."/>
            <person name="Liu B."/>
        </authorList>
    </citation>
    <scope>NUCLEOTIDE SEQUENCE [LARGE SCALE GENOMIC DNA]</scope>
    <source>
        <strain evidence="1 2">JX-17</strain>
    </source>
</reference>
<dbReference type="RefSeq" id="WP_305022068.1">
    <property type="nucleotide sequence ID" value="NZ_JAUQTB010000001.1"/>
</dbReference>
<gene>
    <name evidence="1" type="ORF">Q5741_00410</name>
</gene>
<evidence type="ECO:0000313" key="1">
    <source>
        <dbReference type="EMBL" id="MDO7904869.1"/>
    </source>
</evidence>
<dbReference type="SUPFAM" id="SSF109604">
    <property type="entry name" value="HD-domain/PDEase-like"/>
    <property type="match status" value="1"/>
</dbReference>
<keyword evidence="2" id="KW-1185">Reference proteome</keyword>
<name>A0ABT9C861_9BACL</name>
<dbReference type="EMBL" id="JAUQTB010000001">
    <property type="protein sequence ID" value="MDO7904869.1"/>
    <property type="molecule type" value="Genomic_DNA"/>
</dbReference>
<dbReference type="Proteomes" id="UP001240171">
    <property type="component" value="Unassembled WGS sequence"/>
</dbReference>
<proteinExistence type="predicted"/>
<dbReference type="Gene3D" id="1.10.3210.10">
    <property type="entry name" value="Hypothetical protein af1432"/>
    <property type="match status" value="1"/>
</dbReference>
<protein>
    <submittedName>
        <fullName evidence="1">GTP pyrophosphokinase</fullName>
    </submittedName>
</protein>